<dbReference type="GO" id="GO:0005886">
    <property type="term" value="C:plasma membrane"/>
    <property type="evidence" value="ECO:0007669"/>
    <property type="project" value="UniProtKB-SubCell"/>
</dbReference>
<dbReference type="AlphaFoldDB" id="A0A915DYP1"/>
<dbReference type="PANTHER" id="PTHR24229">
    <property type="entry name" value="NEUROPEPTIDES RECEPTOR"/>
    <property type="match status" value="1"/>
</dbReference>
<keyword evidence="2" id="KW-1003">Cell membrane</keyword>
<dbReference type="GO" id="GO:0004930">
    <property type="term" value="F:G protein-coupled receptor activity"/>
    <property type="evidence" value="ECO:0007669"/>
    <property type="project" value="UniProtKB-KW"/>
</dbReference>
<keyword evidence="3 9" id="KW-0812">Transmembrane</keyword>
<dbReference type="CDD" id="cd00637">
    <property type="entry name" value="7tm_classA_rhodopsin-like"/>
    <property type="match status" value="1"/>
</dbReference>
<feature type="transmembrane region" description="Helical" evidence="9">
    <location>
        <begin position="14"/>
        <end position="39"/>
    </location>
</feature>
<feature type="domain" description="G-protein coupled receptors family 1 profile" evidence="10">
    <location>
        <begin position="30"/>
        <end position="145"/>
    </location>
</feature>
<evidence type="ECO:0000256" key="7">
    <source>
        <dbReference type="ARBA" id="ARBA00023170"/>
    </source>
</evidence>
<evidence type="ECO:0000256" key="6">
    <source>
        <dbReference type="ARBA" id="ARBA00023136"/>
    </source>
</evidence>
<keyword evidence="11" id="KW-1185">Reference proteome</keyword>
<evidence type="ECO:0000313" key="12">
    <source>
        <dbReference type="WBParaSite" id="jg25087"/>
    </source>
</evidence>
<keyword evidence="6 9" id="KW-0472">Membrane</keyword>
<keyword evidence="8" id="KW-0807">Transducer</keyword>
<dbReference type="GO" id="GO:0043005">
    <property type="term" value="C:neuron projection"/>
    <property type="evidence" value="ECO:0007669"/>
    <property type="project" value="TreeGrafter"/>
</dbReference>
<keyword evidence="7" id="KW-0675">Receptor</keyword>
<sequence>MNQAAPYPAIPHEYIVVLVYTLLAITGLFGNIWVMMTVISQLGCRFGSLYIFAAAFNRRSDFFCAVPLLAADIVANRWPFGIGLCKLLWSCEGANKSLSPLILTALSVDRYIAVCRPSFVWLRQTSFALLVIAVCIFISSLFILPVSFKATIGIMEDSNKEEHLKSILRRLYQHTRISTVGRRTSISLSRVVKCSVLVVAFYFICWTPYIWMFRIGAIFSSVTDSLPSNSQSHNDLVISNTPSTTANPAVLYYPTISLPSTTTSKWQ</sequence>
<dbReference type="PANTHER" id="PTHR24229:SF84">
    <property type="entry name" value="G-PROTEIN COUPLED RECEPTORS FAMILY 1 PROFILE DOMAIN-CONTAINING PROTEIN"/>
    <property type="match status" value="1"/>
</dbReference>
<keyword evidence="5" id="KW-0297">G-protein coupled receptor</keyword>
<dbReference type="Proteomes" id="UP000887574">
    <property type="component" value="Unplaced"/>
</dbReference>
<evidence type="ECO:0000313" key="11">
    <source>
        <dbReference type="Proteomes" id="UP000887574"/>
    </source>
</evidence>
<dbReference type="InterPro" id="IPR017452">
    <property type="entry name" value="GPCR_Rhodpsn_7TM"/>
</dbReference>
<accession>A0A915DYP1</accession>
<evidence type="ECO:0000256" key="9">
    <source>
        <dbReference type="SAM" id="Phobius"/>
    </source>
</evidence>
<evidence type="ECO:0000256" key="8">
    <source>
        <dbReference type="ARBA" id="ARBA00023224"/>
    </source>
</evidence>
<feature type="transmembrane region" description="Helical" evidence="9">
    <location>
        <begin position="191"/>
        <end position="211"/>
    </location>
</feature>
<dbReference type="InterPro" id="IPR000276">
    <property type="entry name" value="GPCR_Rhodpsn"/>
</dbReference>
<comment type="subcellular location">
    <subcellularLocation>
        <location evidence="1">Cell membrane</location>
        <topology evidence="1">Multi-pass membrane protein</topology>
    </subcellularLocation>
</comment>
<organism evidence="11 12">
    <name type="scientific">Ditylenchus dipsaci</name>
    <dbReference type="NCBI Taxonomy" id="166011"/>
    <lineage>
        <taxon>Eukaryota</taxon>
        <taxon>Metazoa</taxon>
        <taxon>Ecdysozoa</taxon>
        <taxon>Nematoda</taxon>
        <taxon>Chromadorea</taxon>
        <taxon>Rhabditida</taxon>
        <taxon>Tylenchina</taxon>
        <taxon>Tylenchomorpha</taxon>
        <taxon>Sphaerularioidea</taxon>
        <taxon>Anguinidae</taxon>
        <taxon>Anguininae</taxon>
        <taxon>Ditylenchus</taxon>
    </lineage>
</organism>
<evidence type="ECO:0000259" key="10">
    <source>
        <dbReference type="PROSITE" id="PS50262"/>
    </source>
</evidence>
<dbReference type="SUPFAM" id="SSF81321">
    <property type="entry name" value="Family A G protein-coupled receptor-like"/>
    <property type="match status" value="1"/>
</dbReference>
<evidence type="ECO:0000256" key="1">
    <source>
        <dbReference type="ARBA" id="ARBA00004651"/>
    </source>
</evidence>
<dbReference type="Pfam" id="PF00001">
    <property type="entry name" value="7tm_1"/>
    <property type="match status" value="1"/>
</dbReference>
<protein>
    <submittedName>
        <fullName evidence="12">G-protein coupled receptors family 1 profile domain-containing protein</fullName>
    </submittedName>
</protein>
<keyword evidence="4 9" id="KW-1133">Transmembrane helix</keyword>
<dbReference type="GO" id="GO:0042277">
    <property type="term" value="F:peptide binding"/>
    <property type="evidence" value="ECO:0007669"/>
    <property type="project" value="TreeGrafter"/>
</dbReference>
<evidence type="ECO:0000256" key="5">
    <source>
        <dbReference type="ARBA" id="ARBA00023040"/>
    </source>
</evidence>
<dbReference type="PROSITE" id="PS50262">
    <property type="entry name" value="G_PROTEIN_RECEP_F1_2"/>
    <property type="match status" value="1"/>
</dbReference>
<proteinExistence type="predicted"/>
<evidence type="ECO:0000256" key="4">
    <source>
        <dbReference type="ARBA" id="ARBA00022989"/>
    </source>
</evidence>
<evidence type="ECO:0000256" key="3">
    <source>
        <dbReference type="ARBA" id="ARBA00022692"/>
    </source>
</evidence>
<dbReference type="PRINTS" id="PR00237">
    <property type="entry name" value="GPCRRHODOPSN"/>
</dbReference>
<feature type="transmembrane region" description="Helical" evidence="9">
    <location>
        <begin position="127"/>
        <end position="148"/>
    </location>
</feature>
<name>A0A915DYP1_9BILA</name>
<dbReference type="Gene3D" id="1.20.1070.10">
    <property type="entry name" value="Rhodopsin 7-helix transmembrane proteins"/>
    <property type="match status" value="1"/>
</dbReference>
<dbReference type="WBParaSite" id="jg25087">
    <property type="protein sequence ID" value="jg25087"/>
    <property type="gene ID" value="jg25087"/>
</dbReference>
<evidence type="ECO:0000256" key="2">
    <source>
        <dbReference type="ARBA" id="ARBA00022475"/>
    </source>
</evidence>
<reference evidence="12" key="1">
    <citation type="submission" date="2022-11" db="UniProtKB">
        <authorList>
            <consortium name="WormBaseParasite"/>
        </authorList>
    </citation>
    <scope>IDENTIFICATION</scope>
</reference>